<name>A0A0D9XBH8_9ORYZ</name>
<evidence type="ECO:0000313" key="7">
    <source>
        <dbReference type="Proteomes" id="UP000032180"/>
    </source>
</evidence>
<keyword evidence="7" id="KW-1185">Reference proteome</keyword>
<keyword evidence="3" id="KW-0862">Zinc</keyword>
<dbReference type="PANTHER" id="PTHR15710:SF217">
    <property type="entry name" value="E3 UBIQUITIN-PROTEIN LIGASE RDUF2"/>
    <property type="match status" value="1"/>
</dbReference>
<reference evidence="6" key="3">
    <citation type="submission" date="2015-04" db="UniProtKB">
        <authorList>
            <consortium name="EnsemblPlants"/>
        </authorList>
    </citation>
    <scope>IDENTIFICATION</scope>
</reference>
<dbReference type="SUPFAM" id="SSF57850">
    <property type="entry name" value="RING/U-box"/>
    <property type="match status" value="2"/>
</dbReference>
<organism evidence="6 7">
    <name type="scientific">Leersia perrieri</name>
    <dbReference type="NCBI Taxonomy" id="77586"/>
    <lineage>
        <taxon>Eukaryota</taxon>
        <taxon>Viridiplantae</taxon>
        <taxon>Streptophyta</taxon>
        <taxon>Embryophyta</taxon>
        <taxon>Tracheophyta</taxon>
        <taxon>Spermatophyta</taxon>
        <taxon>Magnoliopsida</taxon>
        <taxon>Liliopsida</taxon>
        <taxon>Poales</taxon>
        <taxon>Poaceae</taxon>
        <taxon>BOP clade</taxon>
        <taxon>Oryzoideae</taxon>
        <taxon>Oryzeae</taxon>
        <taxon>Oryzinae</taxon>
        <taxon>Leersia</taxon>
    </lineage>
</organism>
<dbReference type="Gramene" id="LPERR09G01120.1">
    <property type="protein sequence ID" value="LPERR09G01120.1"/>
    <property type="gene ID" value="LPERR09G01120"/>
</dbReference>
<proteinExistence type="predicted"/>
<dbReference type="Gene3D" id="3.30.40.10">
    <property type="entry name" value="Zinc/RING finger domain, C3HC4 (zinc finger)"/>
    <property type="match status" value="2"/>
</dbReference>
<protein>
    <recommendedName>
        <fullName evidence="5">RING-type domain-containing protein</fullName>
    </recommendedName>
</protein>
<evidence type="ECO:0000259" key="5">
    <source>
        <dbReference type="PROSITE" id="PS50089"/>
    </source>
</evidence>
<sequence length="340" mass="36253">MDDDGDWITARYLLSSILGRNPLVVDYVDEESFPIEDDPPRGGGRKPPAVVRATARVAGTVCSVCTEEIAVADAVARLPCAHWYHAACISPWLGIRSTCPMCRAELPPNDEAAAAGAREKPRAARAGTSASAGVRRDASYDLLAGGGVLSDHTRRAHPHPNPNRGLYIPNTHARTHLLCSLFSINLAVSLLKSISMDGEMDWIAARFLLSAIMGVHPLVAVDDAAADDEHFPVDEGFSPAVVVPAAVAAPEEVAGVVVCAVCTEEVAARQAVVRLPCAHWYHAGCIGPWLRIRTNCPTCRAELPRAPARLARRVAVLPETAGGRLRREASYTMLAGTLPS</sequence>
<dbReference type="InterPro" id="IPR001841">
    <property type="entry name" value="Znf_RING"/>
</dbReference>
<dbReference type="PROSITE" id="PS50089">
    <property type="entry name" value="ZF_RING_2"/>
    <property type="match status" value="2"/>
</dbReference>
<keyword evidence="2 4" id="KW-0863">Zinc-finger</keyword>
<evidence type="ECO:0000256" key="1">
    <source>
        <dbReference type="ARBA" id="ARBA00022723"/>
    </source>
</evidence>
<dbReference type="GO" id="GO:0016567">
    <property type="term" value="P:protein ubiquitination"/>
    <property type="evidence" value="ECO:0007669"/>
    <property type="project" value="TreeGrafter"/>
</dbReference>
<dbReference type="AlphaFoldDB" id="A0A0D9XBH8"/>
<evidence type="ECO:0000256" key="2">
    <source>
        <dbReference type="ARBA" id="ARBA00022771"/>
    </source>
</evidence>
<dbReference type="HOGENOM" id="CLU_817269_0_0_1"/>
<evidence type="ECO:0000256" key="4">
    <source>
        <dbReference type="PROSITE-ProRule" id="PRU00175"/>
    </source>
</evidence>
<dbReference type="GO" id="GO:0008270">
    <property type="term" value="F:zinc ion binding"/>
    <property type="evidence" value="ECO:0007669"/>
    <property type="project" value="UniProtKB-KW"/>
</dbReference>
<dbReference type="STRING" id="77586.A0A0D9XBH8"/>
<dbReference type="GO" id="GO:0005737">
    <property type="term" value="C:cytoplasm"/>
    <property type="evidence" value="ECO:0007669"/>
    <property type="project" value="TreeGrafter"/>
</dbReference>
<dbReference type="EnsemblPlants" id="LPERR09G01120.1">
    <property type="protein sequence ID" value="LPERR09G01120.1"/>
    <property type="gene ID" value="LPERR09G01120"/>
</dbReference>
<evidence type="ECO:0000256" key="3">
    <source>
        <dbReference type="ARBA" id="ARBA00022833"/>
    </source>
</evidence>
<dbReference type="FunFam" id="3.30.40.10:FF:000415">
    <property type="entry name" value="E3 ubiquitin-protein ligase RNF181"/>
    <property type="match status" value="1"/>
</dbReference>
<accession>A0A0D9XBH8</accession>
<dbReference type="SMART" id="SM00184">
    <property type="entry name" value="RING"/>
    <property type="match status" value="2"/>
</dbReference>
<feature type="domain" description="RING-type" evidence="5">
    <location>
        <begin position="62"/>
        <end position="103"/>
    </location>
</feature>
<dbReference type="eggNOG" id="KOG0800">
    <property type="taxonomic scope" value="Eukaryota"/>
</dbReference>
<dbReference type="PANTHER" id="PTHR15710">
    <property type="entry name" value="E3 UBIQUITIN-PROTEIN LIGASE PRAJA"/>
    <property type="match status" value="1"/>
</dbReference>
<reference evidence="6 7" key="1">
    <citation type="submission" date="2012-08" db="EMBL/GenBank/DDBJ databases">
        <title>Oryza genome evolution.</title>
        <authorList>
            <person name="Wing R.A."/>
        </authorList>
    </citation>
    <scope>NUCLEOTIDE SEQUENCE</scope>
</reference>
<feature type="domain" description="RING-type" evidence="5">
    <location>
        <begin position="259"/>
        <end position="300"/>
    </location>
</feature>
<dbReference type="Pfam" id="PF13639">
    <property type="entry name" value="zf-RING_2"/>
    <property type="match status" value="2"/>
</dbReference>
<reference evidence="7" key="2">
    <citation type="submission" date="2013-12" db="EMBL/GenBank/DDBJ databases">
        <authorList>
            <person name="Yu Y."/>
            <person name="Lee S."/>
            <person name="de Baynast K."/>
            <person name="Wissotski M."/>
            <person name="Liu L."/>
            <person name="Talag J."/>
            <person name="Goicoechea J."/>
            <person name="Angelova A."/>
            <person name="Jetty R."/>
            <person name="Kudrna D."/>
            <person name="Golser W."/>
            <person name="Rivera L."/>
            <person name="Zhang J."/>
            <person name="Wing R."/>
        </authorList>
    </citation>
    <scope>NUCLEOTIDE SEQUENCE</scope>
</reference>
<evidence type="ECO:0000313" key="6">
    <source>
        <dbReference type="EnsemblPlants" id="LPERR09G01120.1"/>
    </source>
</evidence>
<dbReference type="Proteomes" id="UP000032180">
    <property type="component" value="Chromosome 9"/>
</dbReference>
<keyword evidence="1" id="KW-0479">Metal-binding</keyword>
<dbReference type="InterPro" id="IPR013083">
    <property type="entry name" value="Znf_RING/FYVE/PHD"/>
</dbReference>
<dbReference type="GO" id="GO:0061630">
    <property type="term" value="F:ubiquitin protein ligase activity"/>
    <property type="evidence" value="ECO:0007669"/>
    <property type="project" value="TreeGrafter"/>
</dbReference>